<name>A0A2M9FVJ8_9PROT</name>
<evidence type="ECO:0000313" key="2">
    <source>
        <dbReference type="Proteomes" id="UP000229498"/>
    </source>
</evidence>
<dbReference type="AlphaFoldDB" id="A0A2M9FVJ8"/>
<evidence type="ECO:0008006" key="3">
    <source>
        <dbReference type="Google" id="ProtNLM"/>
    </source>
</evidence>
<keyword evidence="2" id="KW-1185">Reference proteome</keyword>
<protein>
    <recommendedName>
        <fullName evidence="3">PAS domain-containing protein</fullName>
    </recommendedName>
</protein>
<accession>A0A2M9FVJ8</accession>
<comment type="caution">
    <text evidence="1">The sequence shown here is derived from an EMBL/GenBank/DDBJ whole genome shotgun (WGS) entry which is preliminary data.</text>
</comment>
<dbReference type="Proteomes" id="UP000229498">
    <property type="component" value="Unassembled WGS sequence"/>
</dbReference>
<sequence length="194" mass="21851">MLPATPQLPEPIRARFGGASQPVVEFLELWNRSRHGALVPLRRELDPFQAPRLLRHVWLYQYLPDRDDFVCKLAGENVNEAWGGRLKGRMLSDVVGPTHRDAAIRRWRGVIETPCILYGAIGPERQDADGRPVAERLVLPLATAIDIVDHTIGISLYSVSQTDRDLIRPVWDDMLRIPCAEFQAFDSPDPPDAA</sequence>
<evidence type="ECO:0000313" key="1">
    <source>
        <dbReference type="EMBL" id="PJK27487.1"/>
    </source>
</evidence>
<dbReference type="EMBL" id="PHIG01000063">
    <property type="protein sequence ID" value="PJK27487.1"/>
    <property type="molecule type" value="Genomic_DNA"/>
</dbReference>
<dbReference type="OrthoDB" id="7359143at2"/>
<dbReference type="RefSeq" id="WP_109795200.1">
    <property type="nucleotide sequence ID" value="NZ_PHIG01000063.1"/>
</dbReference>
<gene>
    <name evidence="1" type="ORF">CVT23_21450</name>
</gene>
<proteinExistence type="predicted"/>
<dbReference type="InterPro" id="IPR009922">
    <property type="entry name" value="DUF1457"/>
</dbReference>
<dbReference type="Pfam" id="PF07310">
    <property type="entry name" value="PAS_5"/>
    <property type="match status" value="1"/>
</dbReference>
<reference evidence="1 2" key="1">
    <citation type="submission" date="2017-11" db="EMBL/GenBank/DDBJ databases">
        <title>Draft genome sequence of Rhizobiales bacterium SY3-13.</title>
        <authorList>
            <person name="Sun C."/>
        </authorList>
    </citation>
    <scope>NUCLEOTIDE SEQUENCE [LARGE SCALE GENOMIC DNA]</scope>
    <source>
        <strain evidence="1 2">SY3-13</strain>
    </source>
</reference>
<organism evidence="1 2">
    <name type="scientific">Minwuia thermotolerans</name>
    <dbReference type="NCBI Taxonomy" id="2056226"/>
    <lineage>
        <taxon>Bacteria</taxon>
        <taxon>Pseudomonadati</taxon>
        <taxon>Pseudomonadota</taxon>
        <taxon>Alphaproteobacteria</taxon>
        <taxon>Minwuiales</taxon>
        <taxon>Minwuiaceae</taxon>
        <taxon>Minwuia</taxon>
    </lineage>
</organism>